<feature type="compositionally biased region" description="Basic and acidic residues" evidence="2">
    <location>
        <begin position="143"/>
        <end position="152"/>
    </location>
</feature>
<dbReference type="Proteomes" id="UP000295087">
    <property type="component" value="Unassembled WGS sequence"/>
</dbReference>
<dbReference type="PANTHER" id="PTHR43546:SF9">
    <property type="entry name" value="L-ASCORBATE-6-PHOSPHATE LACTONASE ULAG-RELATED"/>
    <property type="match status" value="1"/>
</dbReference>
<feature type="region of interest" description="Disordered" evidence="2">
    <location>
        <begin position="143"/>
        <end position="162"/>
    </location>
</feature>
<dbReference type="InterPro" id="IPR036866">
    <property type="entry name" value="RibonucZ/Hydroxyglut_hydro"/>
</dbReference>
<dbReference type="InterPro" id="IPR050114">
    <property type="entry name" value="UPF0173_UPF0282_UlaG_hydrolase"/>
</dbReference>
<dbReference type="AlphaFoldDB" id="A0A4R6NX28"/>
<proteinExistence type="predicted"/>
<dbReference type="GO" id="GO:0016787">
    <property type="term" value="F:hydrolase activity"/>
    <property type="evidence" value="ECO:0007669"/>
    <property type="project" value="UniProtKB-KW"/>
</dbReference>
<accession>A0A4R6NX28</accession>
<evidence type="ECO:0000256" key="2">
    <source>
        <dbReference type="SAM" id="MobiDB-lite"/>
    </source>
</evidence>
<sequence length="297" mass="32811">MLDQFPQLAATTEASALQCAFLGTSSVVLRDHRTTLLTDGFISRPRLGRVALGGALHPDRPAIAATLDGLGLTEAASIVVTHSHYDHALDAPTVATILDAEMIGSHSTREIARGHDFDLRRYRLARAEKPRSYGDFTISIRDSEHSPGDRCPGEISGPLTPPARARQFRTGETYSVHFAHPAGNVIVHGSAGYRPDCLAGLHADVIFLGVGALGRQDGAFRRRYWDETVVAVGTRRVIPVHWDRFWRPLTEPMRPMPRLFDNFRSTVRFLRDRAEKDGVEIAMAPATTWCDPFAPLR</sequence>
<reference evidence="3 4" key="1">
    <citation type="submission" date="2019-03" db="EMBL/GenBank/DDBJ databases">
        <title>Genomic Encyclopedia of Type Strains, Phase IV (KMG-IV): sequencing the most valuable type-strain genomes for metagenomic binning, comparative biology and taxonomic classification.</title>
        <authorList>
            <person name="Goeker M."/>
        </authorList>
    </citation>
    <scope>NUCLEOTIDE SEQUENCE [LARGE SCALE GENOMIC DNA]</scope>
    <source>
        <strain evidence="3 4">DSM 44496</strain>
    </source>
</reference>
<protein>
    <submittedName>
        <fullName evidence="3">L-ascorbate metabolism protein UlaG (Beta-lactamase superfamily)</fullName>
    </submittedName>
</protein>
<dbReference type="PANTHER" id="PTHR43546">
    <property type="entry name" value="UPF0173 METAL-DEPENDENT HYDROLASE MJ1163-RELATED"/>
    <property type="match status" value="1"/>
</dbReference>
<keyword evidence="1" id="KW-0378">Hydrolase</keyword>
<dbReference type="EMBL" id="SNXK01000017">
    <property type="protein sequence ID" value="TDP28409.1"/>
    <property type="molecule type" value="Genomic_DNA"/>
</dbReference>
<gene>
    <name evidence="3" type="ORF">DFR75_11722</name>
</gene>
<dbReference type="RefSeq" id="WP_067498854.1">
    <property type="nucleotide sequence ID" value="NZ_SNXK01000017.1"/>
</dbReference>
<evidence type="ECO:0000313" key="3">
    <source>
        <dbReference type="EMBL" id="TDP28409.1"/>
    </source>
</evidence>
<evidence type="ECO:0000313" key="4">
    <source>
        <dbReference type="Proteomes" id="UP000295087"/>
    </source>
</evidence>
<organism evidence="3 4">
    <name type="scientific">Nocardia ignorata</name>
    <dbReference type="NCBI Taxonomy" id="145285"/>
    <lineage>
        <taxon>Bacteria</taxon>
        <taxon>Bacillati</taxon>
        <taxon>Actinomycetota</taxon>
        <taxon>Actinomycetes</taxon>
        <taxon>Mycobacteriales</taxon>
        <taxon>Nocardiaceae</taxon>
        <taxon>Nocardia</taxon>
    </lineage>
</organism>
<dbReference type="Gene3D" id="3.60.15.10">
    <property type="entry name" value="Ribonuclease Z/Hydroxyacylglutathione hydrolase-like"/>
    <property type="match status" value="1"/>
</dbReference>
<dbReference type="SUPFAM" id="SSF56281">
    <property type="entry name" value="Metallo-hydrolase/oxidoreductase"/>
    <property type="match status" value="1"/>
</dbReference>
<evidence type="ECO:0000256" key="1">
    <source>
        <dbReference type="ARBA" id="ARBA00022801"/>
    </source>
</evidence>
<name>A0A4R6NX28_NOCIG</name>
<comment type="caution">
    <text evidence="3">The sequence shown here is derived from an EMBL/GenBank/DDBJ whole genome shotgun (WGS) entry which is preliminary data.</text>
</comment>
<keyword evidence="4" id="KW-1185">Reference proteome</keyword>